<sequence length="395" mass="45364">MHGKRVFSIKISLIMAFCFIFNLAAWKSAAFSDFYVTNIYPRITSVYGALTSRFAFSVGEIMLVILVVFTAFALLFIALHTLFWIYSRSALKKGRGFYRADRVFKRISGILHRVSPIVMAIVCTIMSLNCFVLYHTSKLEVAKAGYIREYDLAQLAELRDYVVKKCNELAEQVPHDERGNVIYCGNMETQAIRAMKNLEGEFPRLGGFYVTPKPLHFSGFMSQQYMQGYYFPFSMEANYNDTMSIMNKPFTMCHELAHTHGYIYEDEANFLGFLACIKSDDIVFRYSGYLGVLNYINNDFYNAVSKQEYKSHVKISDRVKYDNQFLTKEAWVEVEKKAVVKTATVKKAAETFIDTNLKVNGVLSGKVSYCHVVALIMDYYYNEPEYAENESGDKI</sequence>
<evidence type="ECO:0000313" key="2">
    <source>
        <dbReference type="EMBL" id="SCY39510.1"/>
    </source>
</evidence>
<dbReference type="InterPro" id="IPR024294">
    <property type="entry name" value="DUF3810"/>
</dbReference>
<keyword evidence="3" id="KW-1185">Reference proteome</keyword>
<dbReference type="Proteomes" id="UP000183047">
    <property type="component" value="Unassembled WGS sequence"/>
</dbReference>
<reference evidence="3" key="1">
    <citation type="submission" date="2016-10" db="EMBL/GenBank/DDBJ databases">
        <authorList>
            <person name="Varghese N."/>
            <person name="Submissions S."/>
        </authorList>
    </citation>
    <scope>NUCLEOTIDE SEQUENCE [LARGE SCALE GENOMIC DNA]</scope>
    <source>
        <strain evidence="3">XBD2006</strain>
    </source>
</reference>
<keyword evidence="1" id="KW-0472">Membrane</keyword>
<feature type="transmembrane region" description="Helical" evidence="1">
    <location>
        <begin position="114"/>
        <end position="134"/>
    </location>
</feature>
<proteinExistence type="predicted"/>
<evidence type="ECO:0000256" key="1">
    <source>
        <dbReference type="SAM" id="Phobius"/>
    </source>
</evidence>
<dbReference type="Pfam" id="PF12725">
    <property type="entry name" value="DUF3810"/>
    <property type="match status" value="1"/>
</dbReference>
<dbReference type="AlphaFoldDB" id="A0A1G5FKY8"/>
<dbReference type="RefSeq" id="WP_074462900.1">
    <property type="nucleotide sequence ID" value="NZ_FMUR01000015.1"/>
</dbReference>
<accession>A0A1G5FKY8</accession>
<protein>
    <recommendedName>
        <fullName evidence="4">DUF3810 domain-containing protein</fullName>
    </recommendedName>
</protein>
<keyword evidence="1" id="KW-0812">Transmembrane</keyword>
<feature type="transmembrane region" description="Helical" evidence="1">
    <location>
        <begin position="61"/>
        <end position="86"/>
    </location>
</feature>
<gene>
    <name evidence="2" type="ORF">SAMN02910451_02437</name>
</gene>
<name>A0A1G5FKY8_9FIRM</name>
<dbReference type="EMBL" id="FMUR01000015">
    <property type="protein sequence ID" value="SCY39510.1"/>
    <property type="molecule type" value="Genomic_DNA"/>
</dbReference>
<evidence type="ECO:0000313" key="3">
    <source>
        <dbReference type="Proteomes" id="UP000183047"/>
    </source>
</evidence>
<keyword evidence="1" id="KW-1133">Transmembrane helix</keyword>
<evidence type="ECO:0008006" key="4">
    <source>
        <dbReference type="Google" id="ProtNLM"/>
    </source>
</evidence>
<organism evidence="2 3">
    <name type="scientific">Butyrivibrio hungatei</name>
    <dbReference type="NCBI Taxonomy" id="185008"/>
    <lineage>
        <taxon>Bacteria</taxon>
        <taxon>Bacillati</taxon>
        <taxon>Bacillota</taxon>
        <taxon>Clostridia</taxon>
        <taxon>Lachnospirales</taxon>
        <taxon>Lachnospiraceae</taxon>
        <taxon>Butyrivibrio</taxon>
    </lineage>
</organism>
<feature type="transmembrane region" description="Helical" evidence="1">
    <location>
        <begin position="7"/>
        <end position="26"/>
    </location>
</feature>